<feature type="compositionally biased region" description="Polar residues" evidence="7">
    <location>
        <begin position="388"/>
        <end position="398"/>
    </location>
</feature>
<dbReference type="GO" id="GO:0000978">
    <property type="term" value="F:RNA polymerase II cis-regulatory region sequence-specific DNA binding"/>
    <property type="evidence" value="ECO:0007669"/>
    <property type="project" value="TreeGrafter"/>
</dbReference>
<evidence type="ECO:0000256" key="2">
    <source>
        <dbReference type="ARBA" id="ARBA00022723"/>
    </source>
</evidence>
<dbReference type="GO" id="GO:0000122">
    <property type="term" value="P:negative regulation of transcription by RNA polymerase II"/>
    <property type="evidence" value="ECO:0007669"/>
    <property type="project" value="TreeGrafter"/>
</dbReference>
<keyword evidence="3 6" id="KW-0863">Zinc-finger</keyword>
<dbReference type="GO" id="GO:0045944">
    <property type="term" value="P:positive regulation of transcription by RNA polymerase II"/>
    <property type="evidence" value="ECO:0007669"/>
    <property type="project" value="TreeGrafter"/>
</dbReference>
<dbReference type="PANTHER" id="PTHR10071">
    <property type="entry name" value="TRANSCRIPTION FACTOR GATA FAMILY MEMBER"/>
    <property type="match status" value="1"/>
</dbReference>
<dbReference type="CDD" id="cd00202">
    <property type="entry name" value="ZnF_GATA"/>
    <property type="match status" value="1"/>
</dbReference>
<keyword evidence="9" id="KW-1185">Reference proteome</keyword>
<organism evidence="9 10">
    <name type="scientific">Macrostomum lignano</name>
    <dbReference type="NCBI Taxonomy" id="282301"/>
    <lineage>
        <taxon>Eukaryota</taxon>
        <taxon>Metazoa</taxon>
        <taxon>Spiralia</taxon>
        <taxon>Lophotrochozoa</taxon>
        <taxon>Platyhelminthes</taxon>
        <taxon>Rhabditophora</taxon>
        <taxon>Macrostomorpha</taxon>
        <taxon>Macrostomida</taxon>
        <taxon>Macrostomidae</taxon>
        <taxon>Macrostomum</taxon>
    </lineage>
</organism>
<evidence type="ECO:0000259" key="8">
    <source>
        <dbReference type="PROSITE" id="PS50114"/>
    </source>
</evidence>
<dbReference type="PANTHER" id="PTHR10071:SF281">
    <property type="entry name" value="BOX A-BINDING FACTOR-RELATED"/>
    <property type="match status" value="1"/>
</dbReference>
<feature type="region of interest" description="Disordered" evidence="7">
    <location>
        <begin position="462"/>
        <end position="482"/>
    </location>
</feature>
<dbReference type="SMART" id="SM00401">
    <property type="entry name" value="ZnF_GATA"/>
    <property type="match status" value="1"/>
</dbReference>
<evidence type="ECO:0000256" key="1">
    <source>
        <dbReference type="ARBA" id="ARBA00004123"/>
    </source>
</evidence>
<dbReference type="GO" id="GO:0005634">
    <property type="term" value="C:nucleus"/>
    <property type="evidence" value="ECO:0007669"/>
    <property type="project" value="UniProtKB-SubCell"/>
</dbReference>
<evidence type="ECO:0000256" key="5">
    <source>
        <dbReference type="ARBA" id="ARBA00023242"/>
    </source>
</evidence>
<feature type="region of interest" description="Disordered" evidence="7">
    <location>
        <begin position="379"/>
        <end position="398"/>
    </location>
</feature>
<protein>
    <submittedName>
        <fullName evidence="10">GATA-type domain-containing protein</fullName>
    </submittedName>
</protein>
<evidence type="ECO:0000256" key="7">
    <source>
        <dbReference type="SAM" id="MobiDB-lite"/>
    </source>
</evidence>
<dbReference type="PROSITE" id="PS00344">
    <property type="entry name" value="GATA_ZN_FINGER_1"/>
    <property type="match status" value="1"/>
</dbReference>
<dbReference type="InterPro" id="IPR013088">
    <property type="entry name" value="Znf_NHR/GATA"/>
</dbReference>
<dbReference type="PRINTS" id="PR00619">
    <property type="entry name" value="GATAZNFINGER"/>
</dbReference>
<feature type="compositionally biased region" description="Basic and acidic residues" evidence="7">
    <location>
        <begin position="463"/>
        <end position="474"/>
    </location>
</feature>
<keyword evidence="4" id="KW-0862">Zinc</keyword>
<dbReference type="GO" id="GO:0045165">
    <property type="term" value="P:cell fate commitment"/>
    <property type="evidence" value="ECO:0007669"/>
    <property type="project" value="TreeGrafter"/>
</dbReference>
<sequence>MAKPLRAATTPDSTIIDQLHQQQQPQQQHHQHYQLHQTPTAVHPYQAWTAGAYQQCGVQQHLQPSSRSPGGFINESLLRHCCRCRRSGRSCFNQTTTRLSRRVGTVCSNCQTAQSTLWRRSPHGLTVCNACGLYEKLHGTPRPASLKKDVIQTRKRKSKKVKSIAKTNGLVTEPTKSSPTQAVGCSFAPPILTPNGFSPDSKLFHTENCYEVPRARSATLVESPVRSGQAGWRVDERQQVAGEQPLGENGGLAVGSGAALEQAVGVRLGSGGPDGSRFGCHRRAGLSHHRVDAAAKLVRCLTTGLHEAVSSHAKFAERAAGVETVQISSTDSVHIAAQDRLTYLGSNSDLSDVFRPENLCQLVRYLRATGRATIHLLDSPEGDRAADTGTTGSPCATPQHQLPVVARDLAWLTGAGHFAFGLVGRSLGAVRQPAVALLAELQAEVREAAQRADVAAQLQRHGHQGDAADGEHGELGQALHSPQSVKVPSIVRRVHVASAILKTGESPSSAQKQEAQEQCHKDQLPEVPQKHSLPICTPKYGKPPREQRLLQSSCVILALLSMRRPVLKCPILLTPVSASVVHKAANVGHLSYPTGSTKHWDGETHNADDCLEHSRTLYIWPAAAQSDADCLLRCSARADCWAVVFSKRLLVCYLLAFAYPPASLTGPDRTLYQRCSQSGRVGERQQVAGEQPLGENGGLAVGSGAVLFRRL</sequence>
<keyword evidence="5" id="KW-0539">Nucleus</keyword>
<evidence type="ECO:0000256" key="6">
    <source>
        <dbReference type="PROSITE-ProRule" id="PRU00094"/>
    </source>
</evidence>
<comment type="subcellular location">
    <subcellularLocation>
        <location evidence="1">Nucleus</location>
    </subcellularLocation>
</comment>
<proteinExistence type="predicted"/>
<dbReference type="Gene3D" id="3.30.50.10">
    <property type="entry name" value="Erythroid Transcription Factor GATA-1, subunit A"/>
    <property type="match status" value="1"/>
</dbReference>
<evidence type="ECO:0000256" key="4">
    <source>
        <dbReference type="ARBA" id="ARBA00022833"/>
    </source>
</evidence>
<keyword evidence="2" id="KW-0479">Metal-binding</keyword>
<evidence type="ECO:0000313" key="9">
    <source>
        <dbReference type="Proteomes" id="UP000095280"/>
    </source>
</evidence>
<dbReference type="WBParaSite" id="maker-uti_cns_0001767-snap-gene-0.3-mRNA-1">
    <property type="protein sequence ID" value="maker-uti_cns_0001767-snap-gene-0.3-mRNA-1"/>
    <property type="gene ID" value="maker-uti_cns_0001767-snap-gene-0.3"/>
</dbReference>
<evidence type="ECO:0000256" key="3">
    <source>
        <dbReference type="ARBA" id="ARBA00022771"/>
    </source>
</evidence>
<dbReference type="PROSITE" id="PS50114">
    <property type="entry name" value="GATA_ZN_FINGER_2"/>
    <property type="match status" value="1"/>
</dbReference>
<dbReference type="SUPFAM" id="SSF57716">
    <property type="entry name" value="Glucocorticoid receptor-like (DNA-binding domain)"/>
    <property type="match status" value="1"/>
</dbReference>
<reference evidence="10" key="1">
    <citation type="submission" date="2016-11" db="UniProtKB">
        <authorList>
            <consortium name="WormBaseParasite"/>
        </authorList>
    </citation>
    <scope>IDENTIFICATION</scope>
</reference>
<accession>A0A1I8GFC1</accession>
<evidence type="ECO:0000313" key="10">
    <source>
        <dbReference type="WBParaSite" id="maker-uti_cns_0001767-snap-gene-0.3-mRNA-1"/>
    </source>
</evidence>
<dbReference type="Pfam" id="PF00320">
    <property type="entry name" value="GATA"/>
    <property type="match status" value="1"/>
</dbReference>
<dbReference type="GO" id="GO:0000981">
    <property type="term" value="F:DNA-binding transcription factor activity, RNA polymerase II-specific"/>
    <property type="evidence" value="ECO:0007669"/>
    <property type="project" value="TreeGrafter"/>
</dbReference>
<name>A0A1I8GFC1_9PLAT</name>
<dbReference type="InterPro" id="IPR039355">
    <property type="entry name" value="Transcription_factor_GATA"/>
</dbReference>
<dbReference type="Proteomes" id="UP000095280">
    <property type="component" value="Unplaced"/>
</dbReference>
<dbReference type="InterPro" id="IPR000679">
    <property type="entry name" value="Znf_GATA"/>
</dbReference>
<feature type="domain" description="GATA-type" evidence="8">
    <location>
        <begin position="101"/>
        <end position="154"/>
    </location>
</feature>
<dbReference type="AlphaFoldDB" id="A0A1I8GFC1"/>
<dbReference type="GO" id="GO:0008270">
    <property type="term" value="F:zinc ion binding"/>
    <property type="evidence" value="ECO:0007669"/>
    <property type="project" value="UniProtKB-KW"/>
</dbReference>